<dbReference type="GO" id="GO:0005737">
    <property type="term" value="C:cytoplasm"/>
    <property type="evidence" value="ECO:0007669"/>
    <property type="project" value="TreeGrafter"/>
</dbReference>
<dbReference type="Gene3D" id="3.40.50.410">
    <property type="entry name" value="von Willebrand factor, type A domain"/>
    <property type="match status" value="1"/>
</dbReference>
<dbReference type="PANTHER" id="PTHR47763">
    <property type="entry name" value="ALPHA-PROTEIN KINASE VWKA"/>
    <property type="match status" value="1"/>
</dbReference>
<dbReference type="RefSeq" id="WP_220579880.1">
    <property type="nucleotide sequence ID" value="NZ_RKLT01000003.1"/>
</dbReference>
<evidence type="ECO:0000256" key="4">
    <source>
        <dbReference type="SAM" id="MobiDB-lite"/>
    </source>
</evidence>
<proteinExistence type="predicted"/>
<keyword evidence="3" id="KW-0732">Signal</keyword>
<evidence type="ECO:0000313" key="7">
    <source>
        <dbReference type="Proteomes" id="UP001430455"/>
    </source>
</evidence>
<dbReference type="InterPro" id="IPR002035">
    <property type="entry name" value="VWF_A"/>
</dbReference>
<name>A0AAW4PBX0_9EURY</name>
<accession>A0AAW4PBX0</accession>
<evidence type="ECO:0000259" key="5">
    <source>
        <dbReference type="PROSITE" id="PS50234"/>
    </source>
</evidence>
<protein>
    <submittedName>
        <fullName evidence="6">VWA domain-containing protein</fullName>
    </submittedName>
</protein>
<evidence type="ECO:0000256" key="3">
    <source>
        <dbReference type="ARBA" id="ARBA00022729"/>
    </source>
</evidence>
<dbReference type="CDD" id="cd00198">
    <property type="entry name" value="vWFA"/>
    <property type="match status" value="1"/>
</dbReference>
<evidence type="ECO:0000313" key="6">
    <source>
        <dbReference type="EMBL" id="MBX0295218.1"/>
    </source>
</evidence>
<evidence type="ECO:0000256" key="1">
    <source>
        <dbReference type="ARBA" id="ARBA00004613"/>
    </source>
</evidence>
<dbReference type="EMBL" id="RKLT01000003">
    <property type="protein sequence ID" value="MBX0295218.1"/>
    <property type="molecule type" value="Genomic_DNA"/>
</dbReference>
<evidence type="ECO:0000256" key="2">
    <source>
        <dbReference type="ARBA" id="ARBA00022525"/>
    </source>
</evidence>
<dbReference type="GO" id="GO:0004674">
    <property type="term" value="F:protein serine/threonine kinase activity"/>
    <property type="evidence" value="ECO:0007669"/>
    <property type="project" value="TreeGrafter"/>
</dbReference>
<feature type="compositionally biased region" description="Acidic residues" evidence="4">
    <location>
        <begin position="540"/>
        <end position="553"/>
    </location>
</feature>
<sequence length="601" mass="65532">MAAQSDEREFVDILSADPSEYPEVLLSVIVDTEAGRAGELSESAFQIIENGVERAVESFSFTSTTADIVFVFDDTGSMGDEISAMKSGVKSLTTEIESAGIDARYSLVTVKDDFEINRRFTADADRLKRTVDRLAPAGGGDAPEDNFDAIVRALEMDYRPSAQKVLVDITDSTSHYAGDGSGRSDYTLDEVAARIENRGVAYVAIAPDIDDDRASKKTLAQTTDGLWIDLASADFSRILRRIRRLVATAYVIVYITETRPGESRSVSCRVEDPNRGFGIDSTSVNVPSDISGRTRVFRILSTTEDAEVYYQFTVAGEVEKTTVGENGISADNDDTIVSTEDGIVTVEGSTGDGAGDAYSLTGELRSFERTRGESGVRLFLGDEEITDEYIDEPDTFEIISTDSDSEFTYEFVVEGDVRRARTSEEITSIGEDNDQISESRDGRITVSGETGNLEGDAFEVTGDIVSFRKTSGESGFELRRNGETVTAELTTGADETEGSDESGTRFTFAIVSTTEDAELTYQFLVDGEVQRTEVSPDITSLDEDNDSISEDDERVSVTGETGNEKGDAYTVNGEIISFEKQSGESEFRLERDGRDVTDEFT</sequence>
<feature type="region of interest" description="Disordered" evidence="4">
    <location>
        <begin position="537"/>
        <end position="568"/>
    </location>
</feature>
<dbReference type="Pfam" id="PF25106">
    <property type="entry name" value="VWA_4"/>
    <property type="match status" value="1"/>
</dbReference>
<dbReference type="InterPro" id="IPR036465">
    <property type="entry name" value="vWFA_dom_sf"/>
</dbReference>
<feature type="region of interest" description="Disordered" evidence="4">
    <location>
        <begin position="582"/>
        <end position="601"/>
    </location>
</feature>
<keyword evidence="7" id="KW-1185">Reference proteome</keyword>
<dbReference type="SMART" id="SM00327">
    <property type="entry name" value="VWA"/>
    <property type="match status" value="1"/>
</dbReference>
<dbReference type="Proteomes" id="UP001430455">
    <property type="component" value="Unassembled WGS sequence"/>
</dbReference>
<dbReference type="SUPFAM" id="SSF53300">
    <property type="entry name" value="vWA-like"/>
    <property type="match status" value="1"/>
</dbReference>
<dbReference type="InterPro" id="IPR056861">
    <property type="entry name" value="HMCN1-like_VWA"/>
</dbReference>
<dbReference type="AlphaFoldDB" id="A0AAW4PBX0"/>
<dbReference type="PANTHER" id="PTHR47763:SF1">
    <property type="entry name" value="DUF659 DOMAIN-CONTAINING PROTEIN"/>
    <property type="match status" value="1"/>
</dbReference>
<comment type="subcellular location">
    <subcellularLocation>
        <location evidence="1">Secreted</location>
    </subcellularLocation>
</comment>
<gene>
    <name evidence="6" type="ORF">EGH23_10035</name>
</gene>
<dbReference type="InterPro" id="IPR052969">
    <property type="entry name" value="Thr-specific_kinase-like"/>
</dbReference>
<reference evidence="6 7" key="1">
    <citation type="submission" date="2021-06" db="EMBL/GenBank/DDBJ databases">
        <title>Halomicroarcula sp. a new haloarchaeum isolated from saline soil.</title>
        <authorList>
            <person name="Duran-Viseras A."/>
            <person name="Sanchez-Porro C."/>
            <person name="Ventosa A."/>
        </authorList>
    </citation>
    <scope>NUCLEOTIDE SEQUENCE [LARGE SCALE GENOMIC DNA]</scope>
    <source>
        <strain evidence="6 7">F27</strain>
    </source>
</reference>
<dbReference type="PROSITE" id="PS50234">
    <property type="entry name" value="VWFA"/>
    <property type="match status" value="1"/>
</dbReference>
<organism evidence="6 7">
    <name type="scientific">Haloarcula nitratireducens</name>
    <dbReference type="NCBI Taxonomy" id="2487749"/>
    <lineage>
        <taxon>Archaea</taxon>
        <taxon>Methanobacteriati</taxon>
        <taxon>Methanobacteriota</taxon>
        <taxon>Stenosarchaea group</taxon>
        <taxon>Halobacteria</taxon>
        <taxon>Halobacteriales</taxon>
        <taxon>Haloarculaceae</taxon>
        <taxon>Haloarcula</taxon>
    </lineage>
</organism>
<comment type="caution">
    <text evidence="6">The sequence shown here is derived from an EMBL/GenBank/DDBJ whole genome shotgun (WGS) entry which is preliminary data.</text>
</comment>
<feature type="domain" description="VWFA" evidence="5">
    <location>
        <begin position="67"/>
        <end position="246"/>
    </location>
</feature>
<keyword evidence="2" id="KW-0964">Secreted</keyword>